<proteinExistence type="predicted"/>
<evidence type="ECO:0000259" key="8">
    <source>
        <dbReference type="PROSITE" id="PS50075"/>
    </source>
</evidence>
<dbReference type="eggNOG" id="COG3321">
    <property type="taxonomic scope" value="Bacteria"/>
</dbReference>
<reference evidence="11 12" key="1">
    <citation type="journal article" date="2011" name="Stand. Genomic Sci.">
        <title>Complete genome sequence of the filamentous gliding predatory bacterium Herpetosiphon aurantiacus type strain (114-95(T)).</title>
        <authorList>
            <person name="Kiss H."/>
            <person name="Nett M."/>
            <person name="Domin N."/>
            <person name="Martin K."/>
            <person name="Maresca J.A."/>
            <person name="Copeland A."/>
            <person name="Lapidus A."/>
            <person name="Lucas S."/>
            <person name="Berry K.W."/>
            <person name="Glavina Del Rio T."/>
            <person name="Dalin E."/>
            <person name="Tice H."/>
            <person name="Pitluck S."/>
            <person name="Richardson P."/>
            <person name="Bruce D."/>
            <person name="Goodwin L."/>
            <person name="Han C."/>
            <person name="Detter J.C."/>
            <person name="Schmutz J."/>
            <person name="Brettin T."/>
            <person name="Land M."/>
            <person name="Hauser L."/>
            <person name="Kyrpides N.C."/>
            <person name="Ivanova N."/>
            <person name="Goker M."/>
            <person name="Woyke T."/>
            <person name="Klenk H.P."/>
            <person name="Bryant D.A."/>
        </authorList>
    </citation>
    <scope>NUCLEOTIDE SEQUENCE [LARGE SCALE GENOMIC DNA]</scope>
    <source>
        <strain evidence="12">ATCC 23779 / DSM 785 / 114-95</strain>
    </source>
</reference>
<dbReference type="InterPro" id="IPR020806">
    <property type="entry name" value="PKS_PP-bd"/>
</dbReference>
<dbReference type="InParanoid" id="A9AV04"/>
<dbReference type="GO" id="GO:0004315">
    <property type="term" value="F:3-oxoacyl-[acyl-carrier-protein] synthase activity"/>
    <property type="evidence" value="ECO:0007669"/>
    <property type="project" value="InterPro"/>
</dbReference>
<dbReference type="InterPro" id="IPR049551">
    <property type="entry name" value="PKS_DH_C"/>
</dbReference>
<dbReference type="FunFam" id="3.40.366.10:FF:000002">
    <property type="entry name" value="Probable polyketide synthase 2"/>
    <property type="match status" value="1"/>
</dbReference>
<organism evidence="11 12">
    <name type="scientific">Herpetosiphon aurantiacus (strain ATCC 23779 / DSM 785 / 114-95)</name>
    <dbReference type="NCBI Taxonomy" id="316274"/>
    <lineage>
        <taxon>Bacteria</taxon>
        <taxon>Bacillati</taxon>
        <taxon>Chloroflexota</taxon>
        <taxon>Chloroflexia</taxon>
        <taxon>Herpetosiphonales</taxon>
        <taxon>Herpetosiphonaceae</taxon>
        <taxon>Herpetosiphon</taxon>
    </lineage>
</organism>
<dbReference type="CDD" id="cd00833">
    <property type="entry name" value="PKS"/>
    <property type="match status" value="1"/>
</dbReference>
<dbReference type="PANTHER" id="PTHR43775:SF37">
    <property type="entry name" value="SI:DKEY-61P9.11"/>
    <property type="match status" value="1"/>
</dbReference>
<keyword evidence="12" id="KW-1185">Reference proteome</keyword>
<sequence>MDEKLNRLTELSAEKRALLAKQLRAANGPAQLLMSDPIAVIGIGCRFPGNANSPEAYWELLRDGVDAISEIPADRWDLQSLYDPNPDVPGKMISKWGGFIDQIDHFDPAFFSISPREASNMDPQQRIFLEVAWEALEHAGQAVDQLAGSSTGVFVGVCGSEYGIVADTHDDLINPYTGTGKAPNIIAGRLSYLLDLHGPSVAVDTACSSSLLAVHLACQSLRVGECSMALAGGVNVILAPQTNIMASKMRIMSPDGRCKTFDSRANGYVRGEGCGVVVLKRFSDALADKDPILALIRGSAANQDGKSAGLTAPNGSSQEALLRAALANSGVEPHQIGYVETHGTGTELGDPIEVASLTTVVGQPRPQDQRCFLGAVKTNIGHLEAAAGIAGMIKAILSLRYEAVPPNLHFERLNPHITLSNTPFVVPTKLQPWPAAANRRFAGINSFGWSGTNVHVVLEEAPRALQPAVANPPADAEAPYVLALSARAPGTLKAVAELYLPLLTGADAPAARDVTYTAGALRSHHAHRLAAVGATNAELAERLRAFLAGDVDPWLLQGQLANDVQPEVVFVFPGQGSQWHGMARQLLNQAPVFRQSIEQAETAFRPYVDWSLLDLLASDDTAWLERIDCVQPVLCAVQIALAALWRSWGVEPIAVVGHSMGEIAAAAVAGALSLDDAARIICTRSRLLRRLSGQGAMVSVELSLEAAQAAIGNYGDRVAVAVSNSSRSTVLAGDPGALDEILARLEGEGVFCRRVKVDVASHSPQMDPLLPELRQLLAPVRPTPGALPFFSTVERRFLGGGELDAAYWARNLREPVHFSAAIGQLAANGPTIFLELSPHPILQPAIEGELRERGLRGGALASLRRSEAEIQALKTTLASLYIKGYAVDWRRVYAMAGRPVRLPSYPWQRQRYWLESDAVHSRVRVPAHGGHPLLGRHMRVAGSPATHYWEQTINSELLPYLSDHCVEGMVVVPGAAYVEMGLAAARAVWADTRYRLGDVRFKQMLSLRPDESRVVQVALRESGDTAMFQIFSRGAENESWQEHATGEVVRGALPVLDGPESFDAVAARCDKTMSAATYYAQLAEQGLEYGPAFQGITELWLGDSEVLARIVAPADIQTDYGAYELHPALLDACFQSFVALDPHRNGAEPAVTLPVGVRRIQALRKLQAAEPLWVHTRLSAAAPTADVSFEGDILLLDQSGQPVMRVEGLQVKVLEARAAGGDHIDSWLYTLQWEAQVRPAFDAALAPWSNGAVGGWLIFSDQSPAARDLAAALEAHGQHPVMVAPGERFQAIGGRRYEINPHDHKAYKQLLKEAFGGANAPCRGIVYLWGGKSGRDAEASLDALLSAQDFTATAPLFLLQAIGYAGWRDYPRLWIVTRGADAASPNEAVAVAQTPLTGLSNVISHEFAQLECVRIDLSAAPGLDEASELFNEICCGKDDRVAIRPGQRFVARLSRGLGVAGSAERPQTLARAGDQPFGLDASPPGSLDRLAIRAMARQPIGPDDIEIKVRAWGLNFRDVLTALGAIPGNSSEIEGVSSLRECAGTIVALGANVTGFTVGQEVVGWFKSLTVSHSISTQNLIVAKPDHLTLEQAAALPFAILTAYYSLVVTGRLSKGERVLIHSATGGVGLAAIQIAQHVGAEIFATAGSPEKRALLRELGVPHVMNSRSLDFADEVREATNGEGIDVVLNSLAGDYIKESLNLLRHRGRFIEIGKRDYYEDNKLGMRPFLKNLTFSLVDLDKLREEPEMIGAIFREAMALFAGDSLLTRHCRVFSMGQVADAYRMMAQARHIGKIVIRIDDDEELPIVAARPAAAAWAAGTYLITGGLGGLGIAVARWLVERGVRHLVLLGRSRPGAAASAAVEDLRALGATVQVSQADVAQPAALAALFDDIDAKMPPLRGVIHAAGVLDDGVLLQLTPERFKTVMDPKVTGSWNLHILTRDRTLDHFILFSSAAATLGSPGQGNYAAANAFLDGLAHYRRAQGLPALAINWGPWADVGLAAAQANRGERIAYRGMKSMTPAEGLAALERLIRANPVQANVLPFNLRQWLQYYPKAAASSLFRRLVEELDQSASEQPAQTRLRPLLEEAPPEQRLAIMETHIAKLVQQVLRIPTSALDSQTPLGSMGLDSLMALELRNLLEDSVGLSFPVTLIWNHQSIAALSSHLIERMQISLASAEEPDAFASDDLAAAPELEVSDDLAVLLSAIGELSMDELQHALDIEPLAQGEIDE</sequence>
<feature type="active site" description="Proton acceptor; for dehydratase activity" evidence="7">
    <location>
        <position position="964"/>
    </location>
</feature>
<dbReference type="Pfam" id="PF00550">
    <property type="entry name" value="PP-binding"/>
    <property type="match status" value="1"/>
</dbReference>
<dbReference type="SUPFAM" id="SSF52151">
    <property type="entry name" value="FabD/lysophospholipase-like"/>
    <property type="match status" value="1"/>
</dbReference>
<dbReference type="InterPro" id="IPR049490">
    <property type="entry name" value="C883_1060-like_KR_N"/>
</dbReference>
<dbReference type="KEGG" id="hau:Haur_3960"/>
<gene>
    <name evidence="11" type="ordered locus">Haur_3960</name>
</gene>
<dbReference type="InterPro" id="IPR020841">
    <property type="entry name" value="PKS_Beta-ketoAc_synthase_dom"/>
</dbReference>
<keyword evidence="2" id="KW-0597">Phosphoprotein</keyword>
<dbReference type="STRING" id="316274.Haur_3960"/>
<dbReference type="PROSITE" id="PS50075">
    <property type="entry name" value="CARRIER"/>
    <property type="match status" value="1"/>
</dbReference>
<evidence type="ECO:0000256" key="6">
    <source>
        <dbReference type="ARBA" id="ARBA00023315"/>
    </source>
</evidence>
<feature type="domain" description="Carrier" evidence="8">
    <location>
        <begin position="2097"/>
        <end position="2171"/>
    </location>
</feature>
<dbReference type="InterPro" id="IPR036736">
    <property type="entry name" value="ACP-like_sf"/>
</dbReference>
<dbReference type="GO" id="GO:0004312">
    <property type="term" value="F:fatty acid synthase activity"/>
    <property type="evidence" value="ECO:0007669"/>
    <property type="project" value="TreeGrafter"/>
</dbReference>
<dbReference type="PANTHER" id="PTHR43775">
    <property type="entry name" value="FATTY ACID SYNTHASE"/>
    <property type="match status" value="1"/>
</dbReference>
<dbReference type="Pfam" id="PF21089">
    <property type="entry name" value="PKS_DH_N"/>
    <property type="match status" value="1"/>
</dbReference>
<feature type="active site" description="Proton donor; for dehydratase activity" evidence="7">
    <location>
        <position position="1131"/>
    </location>
</feature>
<dbReference type="InterPro" id="IPR049552">
    <property type="entry name" value="PKS_DH_N"/>
</dbReference>
<feature type="domain" description="Ketosynthase family 3 (KS3)" evidence="9">
    <location>
        <begin position="35"/>
        <end position="460"/>
    </location>
</feature>
<dbReference type="InterPro" id="IPR013149">
    <property type="entry name" value="ADH-like_C"/>
</dbReference>
<dbReference type="InterPro" id="IPR057326">
    <property type="entry name" value="KR_dom"/>
</dbReference>
<keyword evidence="3" id="KW-0808">Transferase</keyword>
<dbReference type="InterPro" id="IPR006162">
    <property type="entry name" value="Ppantetheine_attach_site"/>
</dbReference>
<dbReference type="Gene3D" id="3.30.70.3290">
    <property type="match status" value="1"/>
</dbReference>
<dbReference type="Pfam" id="PF16197">
    <property type="entry name" value="KAsynt_C_assoc"/>
    <property type="match status" value="1"/>
</dbReference>
<dbReference type="CDD" id="cd05195">
    <property type="entry name" value="enoyl_red"/>
    <property type="match status" value="1"/>
</dbReference>
<dbReference type="Pfam" id="PF00109">
    <property type="entry name" value="ketoacyl-synt"/>
    <property type="match status" value="1"/>
</dbReference>
<dbReference type="Gene3D" id="3.90.180.10">
    <property type="entry name" value="Medium-chain alcohol dehydrogenases, catalytic domain"/>
    <property type="match status" value="1"/>
</dbReference>
<evidence type="ECO:0000313" key="11">
    <source>
        <dbReference type="EMBL" id="ABX06592.1"/>
    </source>
</evidence>
<dbReference type="SMART" id="SM00827">
    <property type="entry name" value="PKS_AT"/>
    <property type="match status" value="1"/>
</dbReference>
<evidence type="ECO:0000256" key="3">
    <source>
        <dbReference type="ARBA" id="ARBA00022679"/>
    </source>
</evidence>
<dbReference type="SMART" id="SM00823">
    <property type="entry name" value="PKS_PP"/>
    <property type="match status" value="1"/>
</dbReference>
<dbReference type="Proteomes" id="UP000000787">
    <property type="component" value="Chromosome"/>
</dbReference>
<protein>
    <submittedName>
        <fullName evidence="11">Beta-ketoacyl synthase</fullName>
    </submittedName>
</protein>
<dbReference type="PROSITE" id="PS52019">
    <property type="entry name" value="PKS_MFAS_DH"/>
    <property type="match status" value="1"/>
</dbReference>
<evidence type="ECO:0000256" key="5">
    <source>
        <dbReference type="ARBA" id="ARBA00023268"/>
    </source>
</evidence>
<evidence type="ECO:0000256" key="7">
    <source>
        <dbReference type="PROSITE-ProRule" id="PRU01363"/>
    </source>
</evidence>
<feature type="region of interest" description="C-terminal hotdog fold" evidence="7">
    <location>
        <begin position="1070"/>
        <end position="1220"/>
    </location>
</feature>
<dbReference type="FunFam" id="3.40.50.720:FF:000209">
    <property type="entry name" value="Polyketide synthase Pks12"/>
    <property type="match status" value="1"/>
</dbReference>
<dbReference type="EMBL" id="CP000875">
    <property type="protein sequence ID" value="ABX06592.1"/>
    <property type="molecule type" value="Genomic_DNA"/>
</dbReference>
<dbReference type="InterPro" id="IPR018201">
    <property type="entry name" value="Ketoacyl_synth_AS"/>
</dbReference>
<dbReference type="InterPro" id="IPR001227">
    <property type="entry name" value="Ac_transferase_dom_sf"/>
</dbReference>
<dbReference type="SMART" id="SM00826">
    <property type="entry name" value="PKS_DH"/>
    <property type="match status" value="1"/>
</dbReference>
<dbReference type="InterPro" id="IPR016036">
    <property type="entry name" value="Malonyl_transacylase_ACP-bd"/>
</dbReference>
<name>A9AV04_HERA2</name>
<dbReference type="PROSITE" id="PS00606">
    <property type="entry name" value="KS3_1"/>
    <property type="match status" value="1"/>
</dbReference>
<dbReference type="InterPro" id="IPR036291">
    <property type="entry name" value="NAD(P)-bd_dom_sf"/>
</dbReference>
<dbReference type="eggNOG" id="COG0604">
    <property type="taxonomic scope" value="Bacteria"/>
</dbReference>
<dbReference type="GO" id="GO:0016491">
    <property type="term" value="F:oxidoreductase activity"/>
    <property type="evidence" value="ECO:0007669"/>
    <property type="project" value="InterPro"/>
</dbReference>
<dbReference type="InterPro" id="IPR042104">
    <property type="entry name" value="PKS_dehydratase_sf"/>
</dbReference>
<evidence type="ECO:0000256" key="4">
    <source>
        <dbReference type="ARBA" id="ARBA00022857"/>
    </source>
</evidence>
<dbReference type="GO" id="GO:0031177">
    <property type="term" value="F:phosphopantetheine binding"/>
    <property type="evidence" value="ECO:0007669"/>
    <property type="project" value="InterPro"/>
</dbReference>
<dbReference type="InterPro" id="IPR020807">
    <property type="entry name" value="PKS_DH"/>
</dbReference>
<dbReference type="InterPro" id="IPR014030">
    <property type="entry name" value="Ketoacyl_synth_N"/>
</dbReference>
<dbReference type="InterPro" id="IPR050091">
    <property type="entry name" value="PKS_NRPS_Biosynth_Enz"/>
</dbReference>
<dbReference type="InterPro" id="IPR032821">
    <property type="entry name" value="PKS_assoc"/>
</dbReference>
<dbReference type="Pfam" id="PF00107">
    <property type="entry name" value="ADH_zinc_N"/>
    <property type="match status" value="1"/>
</dbReference>
<dbReference type="InterPro" id="IPR013154">
    <property type="entry name" value="ADH-like_N"/>
</dbReference>
<dbReference type="GO" id="GO:0071770">
    <property type="term" value="P:DIM/DIP cell wall layer assembly"/>
    <property type="evidence" value="ECO:0007669"/>
    <property type="project" value="TreeGrafter"/>
</dbReference>
<dbReference type="PROSITE" id="PS52004">
    <property type="entry name" value="KS3_2"/>
    <property type="match status" value="1"/>
</dbReference>
<dbReference type="Pfam" id="PF08659">
    <property type="entry name" value="KR"/>
    <property type="match status" value="1"/>
</dbReference>
<dbReference type="Pfam" id="PF08240">
    <property type="entry name" value="ADH_N"/>
    <property type="match status" value="1"/>
</dbReference>
<dbReference type="GO" id="GO:0006633">
    <property type="term" value="P:fatty acid biosynthetic process"/>
    <property type="evidence" value="ECO:0007669"/>
    <property type="project" value="InterPro"/>
</dbReference>
<dbReference type="InterPro" id="IPR011032">
    <property type="entry name" value="GroES-like_sf"/>
</dbReference>
<keyword evidence="5" id="KW-0511">Multifunctional enzyme</keyword>
<dbReference type="SUPFAM" id="SSF51735">
    <property type="entry name" value="NAD(P)-binding Rossmann-fold domains"/>
    <property type="match status" value="3"/>
</dbReference>
<evidence type="ECO:0000313" key="12">
    <source>
        <dbReference type="Proteomes" id="UP000000787"/>
    </source>
</evidence>
<dbReference type="SMART" id="SM00822">
    <property type="entry name" value="PKS_KR"/>
    <property type="match status" value="1"/>
</dbReference>
<dbReference type="Gene3D" id="3.10.129.110">
    <property type="entry name" value="Polyketide synthase dehydratase"/>
    <property type="match status" value="1"/>
</dbReference>
<evidence type="ECO:0000259" key="9">
    <source>
        <dbReference type="PROSITE" id="PS52004"/>
    </source>
</evidence>
<dbReference type="SUPFAM" id="SSF47336">
    <property type="entry name" value="ACP-like"/>
    <property type="match status" value="1"/>
</dbReference>
<dbReference type="InterPro" id="IPR020843">
    <property type="entry name" value="ER"/>
</dbReference>
<dbReference type="InterPro" id="IPR009081">
    <property type="entry name" value="PP-bd_ACP"/>
</dbReference>
<dbReference type="Pfam" id="PF14765">
    <property type="entry name" value="PS-DH"/>
    <property type="match status" value="1"/>
</dbReference>
<evidence type="ECO:0000256" key="2">
    <source>
        <dbReference type="ARBA" id="ARBA00022553"/>
    </source>
</evidence>
<keyword evidence="4" id="KW-0521">NADP</keyword>
<dbReference type="GO" id="GO:0005886">
    <property type="term" value="C:plasma membrane"/>
    <property type="evidence" value="ECO:0007669"/>
    <property type="project" value="TreeGrafter"/>
</dbReference>
<dbReference type="SMART" id="SM00825">
    <property type="entry name" value="PKS_KS"/>
    <property type="match status" value="1"/>
</dbReference>
<dbReference type="PROSITE" id="PS00012">
    <property type="entry name" value="PHOSPHOPANTETHEINE"/>
    <property type="match status" value="1"/>
</dbReference>
<dbReference type="Pfam" id="PF21394">
    <property type="entry name" value="Beta-ketacyl_N"/>
    <property type="match status" value="1"/>
</dbReference>
<feature type="domain" description="PKS/mFAS DH" evidence="10">
    <location>
        <begin position="931"/>
        <end position="1220"/>
    </location>
</feature>
<dbReference type="BioCyc" id="HAUR316274:GHYA-4002-MONOMER"/>
<dbReference type="InterPro" id="IPR014031">
    <property type="entry name" value="Ketoacyl_synth_C"/>
</dbReference>
<accession>A9AV04</accession>
<dbReference type="GO" id="GO:0005737">
    <property type="term" value="C:cytoplasm"/>
    <property type="evidence" value="ECO:0007669"/>
    <property type="project" value="TreeGrafter"/>
</dbReference>
<evidence type="ECO:0000256" key="1">
    <source>
        <dbReference type="ARBA" id="ARBA00022450"/>
    </source>
</evidence>
<dbReference type="Gene3D" id="3.40.366.10">
    <property type="entry name" value="Malonyl-Coenzyme A Acyl Carrier Protein, domain 2"/>
    <property type="match status" value="1"/>
</dbReference>
<dbReference type="InterPro" id="IPR016035">
    <property type="entry name" value="Acyl_Trfase/lysoPLipase"/>
</dbReference>
<dbReference type="HOGENOM" id="CLU_000022_31_5_0"/>
<evidence type="ECO:0000259" key="10">
    <source>
        <dbReference type="PROSITE" id="PS52019"/>
    </source>
</evidence>
<dbReference type="SMART" id="SM00829">
    <property type="entry name" value="PKS_ER"/>
    <property type="match status" value="1"/>
</dbReference>
<dbReference type="Pfam" id="PF00698">
    <property type="entry name" value="Acyl_transf_1"/>
    <property type="match status" value="1"/>
</dbReference>
<dbReference type="SUPFAM" id="SSF53901">
    <property type="entry name" value="Thiolase-like"/>
    <property type="match status" value="1"/>
</dbReference>
<dbReference type="SUPFAM" id="SSF55048">
    <property type="entry name" value="Probable ACP-binding domain of malonyl-CoA ACP transacylase"/>
    <property type="match status" value="1"/>
</dbReference>
<dbReference type="SUPFAM" id="SSF50129">
    <property type="entry name" value="GroES-like"/>
    <property type="match status" value="1"/>
</dbReference>
<feature type="region of interest" description="N-terminal hotdog fold" evidence="7">
    <location>
        <begin position="931"/>
        <end position="1055"/>
    </location>
</feature>
<dbReference type="InterPro" id="IPR014043">
    <property type="entry name" value="Acyl_transferase_dom"/>
</dbReference>
<dbReference type="FunFam" id="3.40.47.10:FF:000019">
    <property type="entry name" value="Polyketide synthase type I"/>
    <property type="match status" value="1"/>
</dbReference>
<dbReference type="Gene3D" id="1.10.1200.10">
    <property type="entry name" value="ACP-like"/>
    <property type="match status" value="1"/>
</dbReference>
<dbReference type="InterPro" id="IPR049900">
    <property type="entry name" value="PKS_mFAS_DH"/>
</dbReference>
<dbReference type="CDD" id="cd08955">
    <property type="entry name" value="KR_2_FAS_SDR_x"/>
    <property type="match status" value="1"/>
</dbReference>
<dbReference type="InterPro" id="IPR016039">
    <property type="entry name" value="Thiolase-like"/>
</dbReference>
<dbReference type="Pfam" id="PF02801">
    <property type="entry name" value="Ketoacyl-synt_C"/>
    <property type="match status" value="1"/>
</dbReference>
<keyword evidence="1" id="KW-0596">Phosphopantetheine</keyword>
<dbReference type="InterPro" id="IPR013968">
    <property type="entry name" value="PKS_KR"/>
</dbReference>
<dbReference type="Gene3D" id="3.40.50.720">
    <property type="entry name" value="NAD(P)-binding Rossmann-like Domain"/>
    <property type="match status" value="2"/>
</dbReference>
<dbReference type="Gene3D" id="3.40.47.10">
    <property type="match status" value="1"/>
</dbReference>
<keyword evidence="6" id="KW-0012">Acyltransferase</keyword>